<dbReference type="AlphaFoldDB" id="A0AAV3XEP1"/>
<organism evidence="1 2">
    <name type="scientific">Microseira wollei NIES-4236</name>
    <dbReference type="NCBI Taxonomy" id="2530354"/>
    <lineage>
        <taxon>Bacteria</taxon>
        <taxon>Bacillati</taxon>
        <taxon>Cyanobacteriota</taxon>
        <taxon>Cyanophyceae</taxon>
        <taxon>Oscillatoriophycideae</taxon>
        <taxon>Aerosakkonematales</taxon>
        <taxon>Aerosakkonemataceae</taxon>
        <taxon>Microseira</taxon>
    </lineage>
</organism>
<keyword evidence="2" id="KW-1185">Reference proteome</keyword>
<evidence type="ECO:0000313" key="2">
    <source>
        <dbReference type="Proteomes" id="UP001050975"/>
    </source>
</evidence>
<dbReference type="EMBL" id="BLAY01000053">
    <property type="protein sequence ID" value="GET38842.1"/>
    <property type="molecule type" value="Genomic_DNA"/>
</dbReference>
<dbReference type="RefSeq" id="WP_226583246.1">
    <property type="nucleotide sequence ID" value="NZ_BLAY01000053.1"/>
</dbReference>
<evidence type="ECO:0000313" key="1">
    <source>
        <dbReference type="EMBL" id="GET38842.1"/>
    </source>
</evidence>
<dbReference type="Proteomes" id="UP001050975">
    <property type="component" value="Unassembled WGS sequence"/>
</dbReference>
<name>A0AAV3XEP1_9CYAN</name>
<proteinExistence type="predicted"/>
<sequence>MESGLIEIDALAEIVEGLYSKNGEIEYINPQRIIRESNLIEKLPKIFQIGIK</sequence>
<reference evidence="1" key="1">
    <citation type="submission" date="2019-10" db="EMBL/GenBank/DDBJ databases">
        <title>Draft genome sequece of Microseira wollei NIES-4236.</title>
        <authorList>
            <person name="Yamaguchi H."/>
            <person name="Suzuki S."/>
            <person name="Kawachi M."/>
        </authorList>
    </citation>
    <scope>NUCLEOTIDE SEQUENCE</scope>
    <source>
        <strain evidence="1">NIES-4236</strain>
    </source>
</reference>
<accession>A0AAV3XEP1</accession>
<gene>
    <name evidence="1" type="ORF">MiSe_36010</name>
</gene>
<protein>
    <submittedName>
        <fullName evidence="1">Uncharacterized protein</fullName>
    </submittedName>
</protein>
<comment type="caution">
    <text evidence="1">The sequence shown here is derived from an EMBL/GenBank/DDBJ whole genome shotgun (WGS) entry which is preliminary data.</text>
</comment>